<name>A0A7S3QBG1_9STRA</name>
<keyword evidence="4" id="KW-0539">Nucleus</keyword>
<comment type="similarity">
    <text evidence="5">Belongs to the archaeal Rpo11/eukaryotic RPB11/RPC19 RNA polymerase subunit family.</text>
</comment>
<dbReference type="PROSITE" id="PS01154">
    <property type="entry name" value="RNA_POL_L_13KD"/>
    <property type="match status" value="1"/>
</dbReference>
<dbReference type="GO" id="GO:0006366">
    <property type="term" value="P:transcription by RNA polymerase II"/>
    <property type="evidence" value="ECO:0007669"/>
    <property type="project" value="InterPro"/>
</dbReference>
<dbReference type="SUPFAM" id="SSF55257">
    <property type="entry name" value="RBP11-like subunits of RNA polymerase"/>
    <property type="match status" value="1"/>
</dbReference>
<evidence type="ECO:0000256" key="5">
    <source>
        <dbReference type="ARBA" id="ARBA00025751"/>
    </source>
</evidence>
<dbReference type="PANTHER" id="PTHR13946">
    <property type="entry name" value="DNA-DIRECTED RNA POLYMERASE I,II,III"/>
    <property type="match status" value="1"/>
</dbReference>
<evidence type="ECO:0000256" key="2">
    <source>
        <dbReference type="ARBA" id="ARBA00022478"/>
    </source>
</evidence>
<dbReference type="HAMAP" id="MF_00261">
    <property type="entry name" value="RNApol_arch_Rpo11"/>
    <property type="match status" value="1"/>
</dbReference>
<dbReference type="CDD" id="cd06926">
    <property type="entry name" value="RNAP_II_RPB11"/>
    <property type="match status" value="1"/>
</dbReference>
<evidence type="ECO:0000256" key="1">
    <source>
        <dbReference type="ARBA" id="ARBA00004123"/>
    </source>
</evidence>
<dbReference type="InterPro" id="IPR037685">
    <property type="entry name" value="RBP11"/>
</dbReference>
<accession>A0A7S3QBG1</accession>
<keyword evidence="3" id="KW-0804">Transcription</keyword>
<comment type="subcellular location">
    <subcellularLocation>
        <location evidence="1">Nucleus</location>
    </subcellularLocation>
</comment>
<evidence type="ECO:0000313" key="7">
    <source>
        <dbReference type="EMBL" id="CAE0472057.1"/>
    </source>
</evidence>
<dbReference type="GO" id="GO:0003677">
    <property type="term" value="F:DNA binding"/>
    <property type="evidence" value="ECO:0007669"/>
    <property type="project" value="InterPro"/>
</dbReference>
<evidence type="ECO:0000256" key="3">
    <source>
        <dbReference type="ARBA" id="ARBA00023163"/>
    </source>
</evidence>
<feature type="domain" description="DNA-directed RNA polymerase RBP11-like dimerisation" evidence="6">
    <location>
        <begin position="34"/>
        <end position="106"/>
    </location>
</feature>
<keyword evidence="2" id="KW-0240">DNA-directed RNA polymerase</keyword>
<dbReference type="InterPro" id="IPR036603">
    <property type="entry name" value="RBP11-like"/>
</dbReference>
<organism evidence="7">
    <name type="scientific">Chaetoceros debilis</name>
    <dbReference type="NCBI Taxonomy" id="122233"/>
    <lineage>
        <taxon>Eukaryota</taxon>
        <taxon>Sar</taxon>
        <taxon>Stramenopiles</taxon>
        <taxon>Ochrophyta</taxon>
        <taxon>Bacillariophyta</taxon>
        <taxon>Coscinodiscophyceae</taxon>
        <taxon>Chaetocerotophycidae</taxon>
        <taxon>Chaetocerotales</taxon>
        <taxon>Chaetocerotaceae</taxon>
        <taxon>Chaetoceros</taxon>
    </lineage>
</organism>
<dbReference type="AlphaFoldDB" id="A0A7S3QBG1"/>
<dbReference type="GO" id="GO:0046983">
    <property type="term" value="F:protein dimerization activity"/>
    <property type="evidence" value="ECO:0007669"/>
    <property type="project" value="InterPro"/>
</dbReference>
<dbReference type="GO" id="GO:0005665">
    <property type="term" value="C:RNA polymerase II, core complex"/>
    <property type="evidence" value="ECO:0007669"/>
    <property type="project" value="InterPro"/>
</dbReference>
<dbReference type="InterPro" id="IPR008193">
    <property type="entry name" value="RNA_pol_Rpb11_13-16kDa_CS"/>
</dbReference>
<evidence type="ECO:0000259" key="6">
    <source>
        <dbReference type="Pfam" id="PF13656"/>
    </source>
</evidence>
<dbReference type="InterPro" id="IPR009025">
    <property type="entry name" value="RBP11-like_dimer"/>
</dbReference>
<proteinExistence type="inferred from homology"/>
<dbReference type="PANTHER" id="PTHR13946:SF16">
    <property type="entry name" value="DNA-DIRECTED RNA POLYMERASE II SUBUNIT RPB11"/>
    <property type="match status" value="1"/>
</dbReference>
<reference evidence="7" key="1">
    <citation type="submission" date="2021-01" db="EMBL/GenBank/DDBJ databases">
        <authorList>
            <person name="Corre E."/>
            <person name="Pelletier E."/>
            <person name="Niang G."/>
            <person name="Scheremetjew M."/>
            <person name="Finn R."/>
            <person name="Kale V."/>
            <person name="Holt S."/>
            <person name="Cochrane G."/>
            <person name="Meng A."/>
            <person name="Brown T."/>
            <person name="Cohen L."/>
        </authorList>
    </citation>
    <scope>NUCLEOTIDE SEQUENCE</scope>
    <source>
        <strain evidence="7">MM31A-1</strain>
    </source>
</reference>
<gene>
    <name evidence="7" type="ORF">CDEB00056_LOCUS16910</name>
</gene>
<dbReference type="GO" id="GO:0003899">
    <property type="term" value="F:DNA-directed RNA polymerase activity"/>
    <property type="evidence" value="ECO:0007669"/>
    <property type="project" value="InterPro"/>
</dbReference>
<dbReference type="InterPro" id="IPR022905">
    <property type="entry name" value="Rpo11-like"/>
</dbReference>
<dbReference type="EMBL" id="HBIO01021925">
    <property type="protein sequence ID" value="CAE0472057.1"/>
    <property type="molecule type" value="Transcribed_RNA"/>
</dbReference>
<dbReference type="Pfam" id="PF13656">
    <property type="entry name" value="RNA_pol_L_2"/>
    <property type="match status" value="1"/>
</dbReference>
<sequence length="128" mass="14266">MNAPERALSFLLDEDNGEEKITYAPDTKVSNAGTFTFNKEDHTVANLIRMQLLRDPAVRFAGYIHPHPLIHRIDMKIQTNSSTVAPVEVLSSAIEDLAGETDHLITQTTDAISKWKKDNQSGVMGQFQ</sequence>
<dbReference type="Gene3D" id="3.30.1360.10">
    <property type="entry name" value="RNA polymerase, RBP11-like subunit"/>
    <property type="match status" value="1"/>
</dbReference>
<evidence type="ECO:0000256" key="4">
    <source>
        <dbReference type="ARBA" id="ARBA00023242"/>
    </source>
</evidence>
<protein>
    <recommendedName>
        <fullName evidence="6">DNA-directed RNA polymerase RBP11-like dimerisation domain-containing protein</fullName>
    </recommendedName>
</protein>